<sequence>MSTQALIQGDGEKPLKAKINLFKARKLSGNKQTREECGDWSTHCGRYNFPRCCERYECKNHYCAW</sequence>
<dbReference type="Pfam" id="PF02950">
    <property type="entry name" value="Conotoxin"/>
    <property type="match status" value="1"/>
</dbReference>
<dbReference type="GO" id="GO:0008200">
    <property type="term" value="F:ion channel inhibitor activity"/>
    <property type="evidence" value="ECO:0007669"/>
    <property type="project" value="InterPro"/>
</dbReference>
<evidence type="ECO:0000313" key="3">
    <source>
        <dbReference type="EMBL" id="AMP44736.1"/>
    </source>
</evidence>
<evidence type="ECO:0000256" key="2">
    <source>
        <dbReference type="ARBA" id="ARBA00022525"/>
    </source>
</evidence>
<dbReference type="GO" id="GO:0005576">
    <property type="term" value="C:extracellular region"/>
    <property type="evidence" value="ECO:0007669"/>
    <property type="project" value="UniProtKB-SubCell"/>
</dbReference>
<organism evidence="3">
    <name type="scientific">Conus betulinus</name>
    <name type="common">Beech cone</name>
    <dbReference type="NCBI Taxonomy" id="89764"/>
    <lineage>
        <taxon>Eukaryota</taxon>
        <taxon>Metazoa</taxon>
        <taxon>Spiralia</taxon>
        <taxon>Lophotrochozoa</taxon>
        <taxon>Mollusca</taxon>
        <taxon>Gastropoda</taxon>
        <taxon>Caenogastropoda</taxon>
        <taxon>Neogastropoda</taxon>
        <taxon>Conoidea</taxon>
        <taxon>Conidae</taxon>
        <taxon>Conus</taxon>
        <taxon>Dendroconus</taxon>
    </lineage>
</organism>
<proteinExistence type="evidence at transcript level"/>
<accession>A0A142C1N5</accession>
<keyword evidence="2" id="KW-0964">Secreted</keyword>
<comment type="subcellular location">
    <subcellularLocation>
        <location evidence="1">Secreted</location>
    </subcellularLocation>
</comment>
<dbReference type="InterPro" id="IPR004214">
    <property type="entry name" value="Conotoxin"/>
</dbReference>
<protein>
    <submittedName>
        <fullName evidence="3">Conotoxin</fullName>
    </submittedName>
</protein>
<dbReference type="AlphaFoldDB" id="A0A142C1N5"/>
<name>A0A142C1N5_CONBE</name>
<evidence type="ECO:0000256" key="1">
    <source>
        <dbReference type="ARBA" id="ARBA00004613"/>
    </source>
</evidence>
<reference evidence="3" key="1">
    <citation type="submission" date="2015-12" db="EMBL/GenBank/DDBJ databases">
        <title>High throughput identification of novel conotoxins from the Chinese tubular cone snail Conus betulinus by multitranscriptome sequencing.</title>
        <authorList>
            <person name="Ruan Z."/>
            <person name="Peng C."/>
            <person name="Shi Q."/>
            <person name="Yao G."/>
            <person name="Gao B.-M."/>
        </authorList>
    </citation>
    <scope>NUCLEOTIDE SEQUENCE</scope>
</reference>
<dbReference type="EMBL" id="KU563988">
    <property type="protein sequence ID" value="AMP44736.1"/>
    <property type="molecule type" value="mRNA"/>
</dbReference>